<dbReference type="Pfam" id="PF21082">
    <property type="entry name" value="MS_channel_3rd"/>
    <property type="match status" value="1"/>
</dbReference>
<dbReference type="InterPro" id="IPR049278">
    <property type="entry name" value="MS_channel_C"/>
</dbReference>
<keyword evidence="8" id="KW-0732">Signal</keyword>
<keyword evidence="4 7" id="KW-0812">Transmembrane</keyword>
<dbReference type="Gene3D" id="2.30.30.60">
    <property type="match status" value="1"/>
</dbReference>
<sequence>MLSAAPKRLALALCLLLLAMGVGRAALRPAIDTSSPAATYASFLSEARRIEGLFAAYRADPGLSTQLVVVRAIIGLGTAVFDLSDFAPDHRWKDAARSVALLVDILNRIPVVPPEAFPSGSGANAPAHWTIPGTELTMSRIESGPRSGSYVFSAATVARLPEFRAMVEGDPVTQRTDMSNWTLAQQQFVGPLLKWLPVQQLPAWTHATLLGAPVWKLLFLLASIFLAGWFFLLWNRWLMRATVGATGMRKFALRLPAALMLAVLTAFIHFIASLQLVLPSPIGDWETTLAMILLYLSAAWGAWLTCWLLAEAMIASPIFPDDLYDANLLRLLARVGSLVAASVLIIYGANDIGVPAVGLLAGVSVGGIALALAAQSTVENLFGGVSIFADRPFRVGDFIRYGEDSGTVETIGPRSSRIRGLDGTLTAVPNADLAKMQLTNLTARDRTLFHHTIMVRYETSRGQLQHLLATLRDRVSAHPSVEKSATLPRIRLVGLGSSSVDIEIFAKVLVPDLAGYLEVQEVLILEIMNAVEDYRAGFAIPATITHAAPPSETPRATTPGA</sequence>
<feature type="transmembrane region" description="Helical" evidence="7">
    <location>
        <begin position="214"/>
        <end position="234"/>
    </location>
</feature>
<reference evidence="11" key="1">
    <citation type="journal article" date="2014" name="Int. J. Syst. Evol. Microbiol.">
        <title>Complete genome sequence of Corynebacterium casei LMG S-19264T (=DSM 44701T), isolated from a smear-ripened cheese.</title>
        <authorList>
            <consortium name="US DOE Joint Genome Institute (JGI-PGF)"/>
            <person name="Walter F."/>
            <person name="Albersmeier A."/>
            <person name="Kalinowski J."/>
            <person name="Ruckert C."/>
        </authorList>
    </citation>
    <scope>NUCLEOTIDE SEQUENCE</scope>
    <source>
        <strain evidence="11">CGMCC 1.3617</strain>
    </source>
</reference>
<comment type="similarity">
    <text evidence="2">Belongs to the MscS (TC 1.A.23) family.</text>
</comment>
<organism evidence="11 12">
    <name type="scientific">Neoroseomonas lacus</name>
    <dbReference type="NCBI Taxonomy" id="287609"/>
    <lineage>
        <taxon>Bacteria</taxon>
        <taxon>Pseudomonadati</taxon>
        <taxon>Pseudomonadota</taxon>
        <taxon>Alphaproteobacteria</taxon>
        <taxon>Acetobacterales</taxon>
        <taxon>Acetobacteraceae</taxon>
        <taxon>Neoroseomonas</taxon>
    </lineage>
</organism>
<evidence type="ECO:0000259" key="9">
    <source>
        <dbReference type="Pfam" id="PF00924"/>
    </source>
</evidence>
<feature type="transmembrane region" description="Helical" evidence="7">
    <location>
        <begin position="255"/>
        <end position="277"/>
    </location>
</feature>
<dbReference type="Pfam" id="PF00924">
    <property type="entry name" value="MS_channel_2nd"/>
    <property type="match status" value="1"/>
</dbReference>
<keyword evidence="12" id="KW-1185">Reference proteome</keyword>
<dbReference type="Gene3D" id="3.30.70.100">
    <property type="match status" value="1"/>
</dbReference>
<dbReference type="InterPro" id="IPR023408">
    <property type="entry name" value="MscS_beta-dom_sf"/>
</dbReference>
<dbReference type="Gene3D" id="1.10.287.1260">
    <property type="match status" value="1"/>
</dbReference>
<accession>A0A917K2F5</accession>
<comment type="subcellular location">
    <subcellularLocation>
        <location evidence="1">Cell membrane</location>
        <topology evidence="1">Multi-pass membrane protein</topology>
    </subcellularLocation>
</comment>
<dbReference type="EMBL" id="BMKW01000001">
    <property type="protein sequence ID" value="GGI98588.1"/>
    <property type="molecule type" value="Genomic_DNA"/>
</dbReference>
<reference evidence="11" key="2">
    <citation type="submission" date="2020-09" db="EMBL/GenBank/DDBJ databases">
        <authorList>
            <person name="Sun Q."/>
            <person name="Zhou Y."/>
        </authorList>
    </citation>
    <scope>NUCLEOTIDE SEQUENCE</scope>
    <source>
        <strain evidence="11">CGMCC 1.3617</strain>
    </source>
</reference>
<keyword evidence="6 7" id="KW-0472">Membrane</keyword>
<dbReference type="RefSeq" id="WP_188965014.1">
    <property type="nucleotide sequence ID" value="NZ_BMKW01000001.1"/>
</dbReference>
<feature type="transmembrane region" description="Helical" evidence="7">
    <location>
        <begin position="355"/>
        <end position="374"/>
    </location>
</feature>
<dbReference type="InterPro" id="IPR011066">
    <property type="entry name" value="MscS_channel_C_sf"/>
</dbReference>
<evidence type="ECO:0000256" key="2">
    <source>
        <dbReference type="ARBA" id="ARBA00008017"/>
    </source>
</evidence>
<feature type="domain" description="Mechanosensitive ion channel MscS C-terminal" evidence="10">
    <location>
        <begin position="452"/>
        <end position="534"/>
    </location>
</feature>
<keyword evidence="3" id="KW-1003">Cell membrane</keyword>
<dbReference type="PANTHER" id="PTHR30566">
    <property type="entry name" value="YNAI-RELATED MECHANOSENSITIVE ION CHANNEL"/>
    <property type="match status" value="1"/>
</dbReference>
<evidence type="ECO:0000256" key="1">
    <source>
        <dbReference type="ARBA" id="ARBA00004651"/>
    </source>
</evidence>
<feature type="signal peptide" evidence="8">
    <location>
        <begin position="1"/>
        <end position="25"/>
    </location>
</feature>
<feature type="transmembrane region" description="Helical" evidence="7">
    <location>
        <begin position="289"/>
        <end position="310"/>
    </location>
</feature>
<comment type="caution">
    <text evidence="11">The sequence shown here is derived from an EMBL/GenBank/DDBJ whole genome shotgun (WGS) entry which is preliminary data.</text>
</comment>
<evidence type="ECO:0000256" key="4">
    <source>
        <dbReference type="ARBA" id="ARBA00022692"/>
    </source>
</evidence>
<dbReference type="AlphaFoldDB" id="A0A917K2F5"/>
<evidence type="ECO:0008006" key="13">
    <source>
        <dbReference type="Google" id="ProtNLM"/>
    </source>
</evidence>
<dbReference type="InterPro" id="IPR010920">
    <property type="entry name" value="LSM_dom_sf"/>
</dbReference>
<dbReference type="SUPFAM" id="SSF82689">
    <property type="entry name" value="Mechanosensitive channel protein MscS (YggB), C-terminal domain"/>
    <property type="match status" value="1"/>
</dbReference>
<feature type="chain" id="PRO_5037363823" description="Mechanosensitive ion channel family protein" evidence="8">
    <location>
        <begin position="26"/>
        <end position="561"/>
    </location>
</feature>
<dbReference type="InterPro" id="IPR006685">
    <property type="entry name" value="MscS_channel_2nd"/>
</dbReference>
<evidence type="ECO:0000313" key="12">
    <source>
        <dbReference type="Proteomes" id="UP000661507"/>
    </source>
</evidence>
<feature type="transmembrane region" description="Helical" evidence="7">
    <location>
        <begin position="331"/>
        <end position="349"/>
    </location>
</feature>
<gene>
    <name evidence="11" type="ORF">GCM10011320_01670</name>
</gene>
<keyword evidence="5 7" id="KW-1133">Transmembrane helix</keyword>
<dbReference type="GO" id="GO:0005886">
    <property type="term" value="C:plasma membrane"/>
    <property type="evidence" value="ECO:0007669"/>
    <property type="project" value="UniProtKB-SubCell"/>
</dbReference>
<dbReference type="SUPFAM" id="SSF50182">
    <property type="entry name" value="Sm-like ribonucleoproteins"/>
    <property type="match status" value="1"/>
</dbReference>
<dbReference type="PANTHER" id="PTHR30566:SF5">
    <property type="entry name" value="MECHANOSENSITIVE ION CHANNEL PROTEIN 1, MITOCHONDRIAL-RELATED"/>
    <property type="match status" value="1"/>
</dbReference>
<evidence type="ECO:0000256" key="6">
    <source>
        <dbReference type="ARBA" id="ARBA00023136"/>
    </source>
</evidence>
<dbReference type="GO" id="GO:0008381">
    <property type="term" value="F:mechanosensitive monoatomic ion channel activity"/>
    <property type="evidence" value="ECO:0007669"/>
    <property type="project" value="UniProtKB-ARBA"/>
</dbReference>
<protein>
    <recommendedName>
        <fullName evidence="13">Mechanosensitive ion channel family protein</fullName>
    </recommendedName>
</protein>
<name>A0A917K2F5_9PROT</name>
<evidence type="ECO:0000256" key="5">
    <source>
        <dbReference type="ARBA" id="ARBA00022989"/>
    </source>
</evidence>
<evidence type="ECO:0000256" key="3">
    <source>
        <dbReference type="ARBA" id="ARBA00022475"/>
    </source>
</evidence>
<feature type="domain" description="Mechanosensitive ion channel MscS" evidence="9">
    <location>
        <begin position="377"/>
        <end position="442"/>
    </location>
</feature>
<proteinExistence type="inferred from homology"/>
<evidence type="ECO:0000259" key="10">
    <source>
        <dbReference type="Pfam" id="PF21082"/>
    </source>
</evidence>
<dbReference type="Proteomes" id="UP000661507">
    <property type="component" value="Unassembled WGS sequence"/>
</dbReference>
<evidence type="ECO:0000256" key="7">
    <source>
        <dbReference type="SAM" id="Phobius"/>
    </source>
</evidence>
<evidence type="ECO:0000313" key="11">
    <source>
        <dbReference type="EMBL" id="GGI98588.1"/>
    </source>
</evidence>
<evidence type="ECO:0000256" key="8">
    <source>
        <dbReference type="SAM" id="SignalP"/>
    </source>
</evidence>